<protein>
    <submittedName>
        <fullName evidence="1">Uncharacterized protein</fullName>
    </submittedName>
</protein>
<gene>
    <name evidence="1" type="ORF">CBM2634_A170129</name>
</gene>
<dbReference type="AlphaFoldDB" id="A0A375IY61"/>
<sequence length="44" mass="4436">MLTGSSAGVSPVVSVLTIATRMGTPVWLCADEPGASRYGCLPLA</sequence>
<evidence type="ECO:0000313" key="1">
    <source>
        <dbReference type="EMBL" id="SPR97399.1"/>
    </source>
</evidence>
<reference evidence="1 2" key="1">
    <citation type="submission" date="2018-01" db="EMBL/GenBank/DDBJ databases">
        <authorList>
            <person name="Gaut B.S."/>
            <person name="Morton B.R."/>
            <person name="Clegg M.T."/>
            <person name="Duvall M.R."/>
        </authorList>
    </citation>
    <scope>NUCLEOTIDE SEQUENCE [LARGE SCALE GENOMIC DNA]</scope>
    <source>
        <strain evidence="1">Cupriavidus taiwanensis cmp 52</strain>
    </source>
</reference>
<dbReference type="Proteomes" id="UP000256805">
    <property type="component" value="Unassembled WGS sequence"/>
</dbReference>
<organism evidence="1 2">
    <name type="scientific">Cupriavidus taiwanensis</name>
    <dbReference type="NCBI Taxonomy" id="164546"/>
    <lineage>
        <taxon>Bacteria</taxon>
        <taxon>Pseudomonadati</taxon>
        <taxon>Pseudomonadota</taxon>
        <taxon>Betaproteobacteria</taxon>
        <taxon>Burkholderiales</taxon>
        <taxon>Burkholderiaceae</taxon>
        <taxon>Cupriavidus</taxon>
    </lineage>
</organism>
<dbReference type="EMBL" id="OVTA01000009">
    <property type="protein sequence ID" value="SPR97399.1"/>
    <property type="molecule type" value="Genomic_DNA"/>
</dbReference>
<accession>A0A375IY61</accession>
<evidence type="ECO:0000313" key="2">
    <source>
        <dbReference type="Proteomes" id="UP000256805"/>
    </source>
</evidence>
<name>A0A375IY61_9BURK</name>
<proteinExistence type="predicted"/>